<dbReference type="InterPro" id="IPR023214">
    <property type="entry name" value="HAD_sf"/>
</dbReference>
<dbReference type="InterPro" id="IPR036412">
    <property type="entry name" value="HAD-like_sf"/>
</dbReference>
<dbReference type="SUPFAM" id="SSF56784">
    <property type="entry name" value="HAD-like"/>
    <property type="match status" value="1"/>
</dbReference>
<evidence type="ECO:0000256" key="2">
    <source>
        <dbReference type="ARBA" id="ARBA00022801"/>
    </source>
</evidence>
<dbReference type="SFLD" id="SFLDS00003">
    <property type="entry name" value="Haloacid_Dehalogenase"/>
    <property type="match status" value="1"/>
</dbReference>
<comment type="cofactor">
    <cofactor evidence="1">
        <name>Mg(2+)</name>
        <dbReference type="ChEBI" id="CHEBI:18420"/>
    </cofactor>
</comment>
<evidence type="ECO:0000256" key="3">
    <source>
        <dbReference type="ARBA" id="ARBA00022842"/>
    </source>
</evidence>
<dbReference type="AlphaFoldDB" id="M3FA36"/>
<proteinExistence type="predicted"/>
<dbReference type="EMBL" id="KB405056">
    <property type="protein sequence ID" value="EMF58588.1"/>
    <property type="molecule type" value="Genomic_DNA"/>
</dbReference>
<dbReference type="Gene3D" id="1.10.150.520">
    <property type="match status" value="1"/>
</dbReference>
<accession>M3FA36</accession>
<evidence type="ECO:0000313" key="4">
    <source>
        <dbReference type="EMBL" id="EMF58588.1"/>
    </source>
</evidence>
<dbReference type="GO" id="GO:0044281">
    <property type="term" value="P:small molecule metabolic process"/>
    <property type="evidence" value="ECO:0007669"/>
    <property type="project" value="UniProtKB-ARBA"/>
</dbReference>
<evidence type="ECO:0000256" key="1">
    <source>
        <dbReference type="ARBA" id="ARBA00001946"/>
    </source>
</evidence>
<reference evidence="5" key="1">
    <citation type="journal article" date="2013" name="Genome Announc.">
        <title>Draft Genome Sequence of Streptomyces bottropensis ATCC 25435, a Bottromycin-Producing Actinomycete.</title>
        <authorList>
            <person name="Zhang H."/>
            <person name="Zhou W."/>
            <person name="Zhuang Y."/>
            <person name="Liang X."/>
            <person name="Liu T."/>
        </authorList>
    </citation>
    <scope>NUCLEOTIDE SEQUENCE [LARGE SCALE GENOMIC DNA]</scope>
    <source>
        <strain evidence="5">ATCC 25435</strain>
    </source>
</reference>
<evidence type="ECO:0000313" key="5">
    <source>
        <dbReference type="Proteomes" id="UP000030760"/>
    </source>
</evidence>
<dbReference type="InterPro" id="IPR051400">
    <property type="entry name" value="HAD-like_hydrolase"/>
</dbReference>
<dbReference type="NCBIfam" id="TIGR01509">
    <property type="entry name" value="HAD-SF-IA-v3"/>
    <property type="match status" value="1"/>
</dbReference>
<keyword evidence="2 4" id="KW-0378">Hydrolase</keyword>
<dbReference type="SFLD" id="SFLDG01129">
    <property type="entry name" value="C1.5:_HAD__Beta-PGM__Phosphata"/>
    <property type="match status" value="1"/>
</dbReference>
<sequence>MARPEGPEGGAQRLGVTLAAGVLPTTASMSTLESEVLSTGTHHHHSIPSLICRDASTIYRDLSPDNPRLREGLRDVLPRMPLLLLDLDNTLIDRDAAFRAAAAAFLSAHGLPDTDLPWVAAVDAGGYAPRPDVACALTDRYAGAVPPDAVSTLLDTGAADRVVLAPATREALDKARAGGWTCVIVTNGRTAQQETKIRRTGLDRLVRGWVVSEAVGRKKPEPEIFHAAAATAGLPLSGAWVIGDAPHADIAGADALGLRSVWVAHGRAWNEGAYRPTHIAADIVSAIHHVTSTRD</sequence>
<dbReference type="InterPro" id="IPR006439">
    <property type="entry name" value="HAD-SF_hydro_IA"/>
</dbReference>
<dbReference type="PANTHER" id="PTHR46470">
    <property type="entry name" value="N-ACYLNEURAMINATE-9-PHOSPHATASE"/>
    <property type="match status" value="1"/>
</dbReference>
<dbReference type="GO" id="GO:0016787">
    <property type="term" value="F:hydrolase activity"/>
    <property type="evidence" value="ECO:0007669"/>
    <property type="project" value="UniProtKB-KW"/>
</dbReference>
<protein>
    <submittedName>
        <fullName evidence="4">Hydrolase</fullName>
    </submittedName>
</protein>
<dbReference type="Gene3D" id="3.40.50.1000">
    <property type="entry name" value="HAD superfamily/HAD-like"/>
    <property type="match status" value="1"/>
</dbReference>
<name>M3FA36_9ACTN</name>
<keyword evidence="3" id="KW-0460">Magnesium</keyword>
<dbReference type="Pfam" id="PF00702">
    <property type="entry name" value="Hydrolase"/>
    <property type="match status" value="1"/>
</dbReference>
<dbReference type="NCBIfam" id="TIGR01549">
    <property type="entry name" value="HAD-SF-IA-v1"/>
    <property type="match status" value="1"/>
</dbReference>
<dbReference type="Proteomes" id="UP000030760">
    <property type="component" value="Unassembled WGS sequence"/>
</dbReference>
<gene>
    <name evidence="4" type="ORF">SBD_1260</name>
</gene>
<organism evidence="4 5">
    <name type="scientific">Streptomyces bottropensis ATCC 25435</name>
    <dbReference type="NCBI Taxonomy" id="1054862"/>
    <lineage>
        <taxon>Bacteria</taxon>
        <taxon>Bacillati</taxon>
        <taxon>Actinomycetota</taxon>
        <taxon>Actinomycetes</taxon>
        <taxon>Kitasatosporales</taxon>
        <taxon>Streptomycetaceae</taxon>
        <taxon>Streptomyces</taxon>
    </lineage>
</organism>